<dbReference type="EMBL" id="KB707618">
    <property type="protein sequence ID" value="EMR61419.1"/>
    <property type="molecule type" value="Genomic_DNA"/>
</dbReference>
<sequence length="585" mass="65648">MAPLRSRKRLACFYCGKRSNLQFEGQKSFDCRYCDATNWLDEHGNITDVPSSNLEREPAPVQYAIPRASTRSPSPTLLLDGAAAIFCDKCLRNQHLVTSVLAQYEWPDEPTGPEASAAERKFWALRKDMERRYPQMCADCEPKVEKGLREASYTARTDHLRRMMDRTRTQRQEVKQRGILDLVDMTGRWIWHMGYILQFWWHAAVLLSIFDQYYSSADLNSWTSLVLRTASRVGAHKLPHGDGQVDQFASDDHGWGPTRLVSFDDLRFKPNTPQKVDKIDKEPVLRKDPNDLGGILDDILQSPSAPPSEPTSSPTQFRHQNGTRASHQPSGSFYNGYVQRNGPNSSFGALDLSDPPIPKPAEPQVQYDEEMDWSPSASQHRAFSTYNPYKVKNTNPRFSDTPIEPKPGPIWYKVPPAPTTPAQRLRNPPMKPIIRESPKETKENFFQQNNNNARGRRVEIGSPATPGRPSAAAAPDTTIFANPKFYAPEPQDDPRDGLTHMFASSFSISPSPEQQEGQRKAMAARKIGGGVSSFFARLGNSSGNNNNTSKPSPSPQRNRSVDRAVELVVLLAALAAWIRALDSAW</sequence>
<evidence type="ECO:0000256" key="1">
    <source>
        <dbReference type="ARBA" id="ARBA00004473"/>
    </source>
</evidence>
<dbReference type="GO" id="GO:0034506">
    <property type="term" value="C:chromosome, centromeric core domain"/>
    <property type="evidence" value="ECO:0007669"/>
    <property type="project" value="TreeGrafter"/>
</dbReference>
<feature type="compositionally biased region" description="Low complexity" evidence="6">
    <location>
        <begin position="540"/>
        <end position="551"/>
    </location>
</feature>
<feature type="compositionally biased region" description="Polar residues" evidence="6">
    <location>
        <begin position="315"/>
        <end position="333"/>
    </location>
</feature>
<protein>
    <submittedName>
        <fullName evidence="8">Putative integral inner nuclear membrane protein ima1 protein</fullName>
    </submittedName>
</protein>
<dbReference type="STRING" id="1287681.M7S5R7"/>
<comment type="subcellular location">
    <subcellularLocation>
        <location evidence="1">Nucleus inner membrane</location>
        <topology evidence="1">Multi-pass membrane protein</topology>
    </subcellularLocation>
</comment>
<dbReference type="KEGG" id="ela:UCREL1_11651"/>
<organism evidence="8 9">
    <name type="scientific">Eutypa lata (strain UCR-EL1)</name>
    <name type="common">Grapevine dieback disease fungus</name>
    <name type="synonym">Eutypa armeniacae</name>
    <dbReference type="NCBI Taxonomy" id="1287681"/>
    <lineage>
        <taxon>Eukaryota</taxon>
        <taxon>Fungi</taxon>
        <taxon>Dikarya</taxon>
        <taxon>Ascomycota</taxon>
        <taxon>Pezizomycotina</taxon>
        <taxon>Sordariomycetes</taxon>
        <taxon>Xylariomycetidae</taxon>
        <taxon>Xylariales</taxon>
        <taxon>Diatrypaceae</taxon>
        <taxon>Eutypa</taxon>
    </lineage>
</organism>
<evidence type="ECO:0000256" key="3">
    <source>
        <dbReference type="ARBA" id="ARBA00022989"/>
    </source>
</evidence>
<keyword evidence="9" id="KW-1185">Reference proteome</keyword>
<dbReference type="GO" id="GO:0005637">
    <property type="term" value="C:nuclear inner membrane"/>
    <property type="evidence" value="ECO:0007669"/>
    <property type="project" value="UniProtKB-SubCell"/>
</dbReference>
<dbReference type="GO" id="GO:0044732">
    <property type="term" value="C:mitotic spindle pole body"/>
    <property type="evidence" value="ECO:0007669"/>
    <property type="project" value="TreeGrafter"/>
</dbReference>
<evidence type="ECO:0000256" key="5">
    <source>
        <dbReference type="ARBA" id="ARBA00023242"/>
    </source>
</evidence>
<dbReference type="GO" id="GO:0071765">
    <property type="term" value="P:nuclear inner membrane organization"/>
    <property type="evidence" value="ECO:0007669"/>
    <property type="project" value="InterPro"/>
</dbReference>
<dbReference type="InterPro" id="IPR042321">
    <property type="entry name" value="Ima1"/>
</dbReference>
<name>M7S5R7_EUTLA</name>
<dbReference type="InterPro" id="IPR018617">
    <property type="entry name" value="Ima1_N"/>
</dbReference>
<dbReference type="Pfam" id="PF09779">
    <property type="entry name" value="Ima1_N"/>
    <property type="match status" value="1"/>
</dbReference>
<keyword evidence="2" id="KW-0812">Transmembrane</keyword>
<evidence type="ECO:0000259" key="7">
    <source>
        <dbReference type="Pfam" id="PF09779"/>
    </source>
</evidence>
<keyword evidence="5" id="KW-0539">Nucleus</keyword>
<evidence type="ECO:0000256" key="6">
    <source>
        <dbReference type="SAM" id="MobiDB-lite"/>
    </source>
</evidence>
<reference evidence="9" key="1">
    <citation type="journal article" date="2013" name="Genome Announc.">
        <title>Draft genome sequence of the grapevine dieback fungus Eutypa lata UCR-EL1.</title>
        <authorList>
            <person name="Blanco-Ulate B."/>
            <person name="Rolshausen P.E."/>
            <person name="Cantu D."/>
        </authorList>
    </citation>
    <scope>NUCLEOTIDE SEQUENCE [LARGE SCALE GENOMIC DNA]</scope>
    <source>
        <strain evidence="9">UCR-EL1</strain>
    </source>
</reference>
<accession>M7S5R7</accession>
<feature type="region of interest" description="Disordered" evidence="6">
    <location>
        <begin position="534"/>
        <end position="559"/>
    </location>
</feature>
<dbReference type="OrthoDB" id="5966927at2759"/>
<keyword evidence="4" id="KW-0472">Membrane</keyword>
<dbReference type="AlphaFoldDB" id="M7S5R7"/>
<feature type="domain" description="Ima1 N-terminal" evidence="7">
    <location>
        <begin position="11"/>
        <end position="144"/>
    </location>
</feature>
<dbReference type="OMA" id="MERRYPQ"/>
<keyword evidence="3" id="KW-1133">Transmembrane helix</keyword>
<evidence type="ECO:0000313" key="8">
    <source>
        <dbReference type="EMBL" id="EMR61419.1"/>
    </source>
</evidence>
<dbReference type="HOGENOM" id="CLU_013127_0_0_1"/>
<evidence type="ECO:0000256" key="2">
    <source>
        <dbReference type="ARBA" id="ARBA00022692"/>
    </source>
</evidence>
<proteinExistence type="predicted"/>
<dbReference type="eggNOG" id="KOG4623">
    <property type="taxonomic scope" value="Eukaryota"/>
</dbReference>
<feature type="compositionally biased region" description="Basic and acidic residues" evidence="6">
    <location>
        <begin position="275"/>
        <end position="290"/>
    </location>
</feature>
<feature type="region of interest" description="Disordered" evidence="6">
    <location>
        <begin position="271"/>
        <end position="362"/>
    </location>
</feature>
<evidence type="ECO:0000313" key="9">
    <source>
        <dbReference type="Proteomes" id="UP000012174"/>
    </source>
</evidence>
<dbReference type="PANTHER" id="PTHR28538:SF1">
    <property type="entry name" value="INTEGRAL INNER NUCLEAR MEMBRANE PROTEIN IMA1"/>
    <property type="match status" value="1"/>
</dbReference>
<dbReference type="PANTHER" id="PTHR28538">
    <property type="entry name" value="INTEGRAL INNER NUCLEAR MEMBRANE PROTEIN IMA1"/>
    <property type="match status" value="1"/>
</dbReference>
<evidence type="ECO:0000256" key="4">
    <source>
        <dbReference type="ARBA" id="ARBA00023136"/>
    </source>
</evidence>
<gene>
    <name evidence="8" type="ORF">UCREL1_11651</name>
</gene>
<dbReference type="Proteomes" id="UP000012174">
    <property type="component" value="Unassembled WGS sequence"/>
</dbReference>
<dbReference type="GO" id="GO:0034992">
    <property type="term" value="C:microtubule organizing center attachment site"/>
    <property type="evidence" value="ECO:0007669"/>
    <property type="project" value="TreeGrafter"/>
</dbReference>